<dbReference type="Proteomes" id="UP000625711">
    <property type="component" value="Unassembled WGS sequence"/>
</dbReference>
<gene>
    <name evidence="2" type="ORF">GWI33_014445</name>
</gene>
<reference evidence="2" key="1">
    <citation type="submission" date="2020-08" db="EMBL/GenBank/DDBJ databases">
        <title>Genome sequencing and assembly of the red palm weevil Rhynchophorus ferrugineus.</title>
        <authorList>
            <person name="Dias G.B."/>
            <person name="Bergman C.M."/>
            <person name="Manee M."/>
        </authorList>
    </citation>
    <scope>NUCLEOTIDE SEQUENCE</scope>
    <source>
        <strain evidence="2">AA-2017</strain>
        <tissue evidence="2">Whole larva</tissue>
    </source>
</reference>
<feature type="region of interest" description="Disordered" evidence="1">
    <location>
        <begin position="1"/>
        <end position="85"/>
    </location>
</feature>
<evidence type="ECO:0000313" key="2">
    <source>
        <dbReference type="EMBL" id="KAF7272798.1"/>
    </source>
</evidence>
<evidence type="ECO:0000313" key="3">
    <source>
        <dbReference type="Proteomes" id="UP000625711"/>
    </source>
</evidence>
<evidence type="ECO:0000256" key="1">
    <source>
        <dbReference type="SAM" id="MobiDB-lite"/>
    </source>
</evidence>
<protein>
    <submittedName>
        <fullName evidence="2">Uncharacterized protein</fullName>
    </submittedName>
</protein>
<feature type="compositionally biased region" description="Gly residues" evidence="1">
    <location>
        <begin position="37"/>
        <end position="47"/>
    </location>
</feature>
<name>A0A834I755_RHYFE</name>
<feature type="compositionally biased region" description="Basic residues" evidence="1">
    <location>
        <begin position="1"/>
        <end position="11"/>
    </location>
</feature>
<organism evidence="2 3">
    <name type="scientific">Rhynchophorus ferrugineus</name>
    <name type="common">Red palm weevil</name>
    <name type="synonym">Curculio ferrugineus</name>
    <dbReference type="NCBI Taxonomy" id="354439"/>
    <lineage>
        <taxon>Eukaryota</taxon>
        <taxon>Metazoa</taxon>
        <taxon>Ecdysozoa</taxon>
        <taxon>Arthropoda</taxon>
        <taxon>Hexapoda</taxon>
        <taxon>Insecta</taxon>
        <taxon>Pterygota</taxon>
        <taxon>Neoptera</taxon>
        <taxon>Endopterygota</taxon>
        <taxon>Coleoptera</taxon>
        <taxon>Polyphaga</taxon>
        <taxon>Cucujiformia</taxon>
        <taxon>Curculionidae</taxon>
        <taxon>Dryophthorinae</taxon>
        <taxon>Rhynchophorus</taxon>
    </lineage>
</organism>
<dbReference type="AlphaFoldDB" id="A0A834I755"/>
<feature type="compositionally biased region" description="Basic and acidic residues" evidence="1">
    <location>
        <begin position="52"/>
        <end position="73"/>
    </location>
</feature>
<keyword evidence="3" id="KW-1185">Reference proteome</keyword>
<feature type="compositionally biased region" description="Low complexity" evidence="1">
    <location>
        <begin position="17"/>
        <end position="36"/>
    </location>
</feature>
<accession>A0A834I755</accession>
<comment type="caution">
    <text evidence="2">The sequence shown here is derived from an EMBL/GenBank/DDBJ whole genome shotgun (WGS) entry which is preliminary data.</text>
</comment>
<dbReference type="EMBL" id="JAACXV010013691">
    <property type="protein sequence ID" value="KAF7272798.1"/>
    <property type="molecule type" value="Genomic_DNA"/>
</dbReference>
<proteinExistence type="predicted"/>
<sequence>MNRNSFARKKTTPFCGIDSTATAATIDTTTSPAVAPSGGGDGPGGRGKGARGGRESRDRARGTETEREIEPRRSVGPTGEVGGRATPAVFNCLDGRGSTLDSVSRAWFGVGARRGPRGGPSSSPLQRRIVSRSQMTVETGPFDNASTGCCYCCCCRRRGRRDQGAQTRSSGFWLRRAFKKCLGIMRQKLNANRKSNETVVPYVGTSDGIVQTTCGRRPPGAPAGDFRRPQKHLCNTLSNAGTWDGPRPGVEKCLVGSVTPRFLTFGLPFKSPDYRRAYCL</sequence>